<accession>A0AC61QUI6</accession>
<keyword evidence="2" id="KW-1185">Reference proteome</keyword>
<reference evidence="1" key="1">
    <citation type="submission" date="2019-04" db="EMBL/GenBank/DDBJ databases">
        <title>Microbes associate with the intestines of laboratory mice.</title>
        <authorList>
            <person name="Navarre W."/>
            <person name="Wong E."/>
            <person name="Huang K."/>
            <person name="Tropini C."/>
            <person name="Ng K."/>
            <person name="Yu B."/>
        </authorList>
    </citation>
    <scope>NUCLEOTIDE SEQUENCE</scope>
    <source>
        <strain evidence="1">NM72_1-8</strain>
    </source>
</reference>
<evidence type="ECO:0000313" key="2">
    <source>
        <dbReference type="Proteomes" id="UP000307720"/>
    </source>
</evidence>
<protein>
    <submittedName>
        <fullName evidence="1">Uncharacterized protein</fullName>
    </submittedName>
</protein>
<dbReference type="Proteomes" id="UP000307720">
    <property type="component" value="Unassembled WGS sequence"/>
</dbReference>
<name>A0AC61QUI6_9FIRM</name>
<organism evidence="1 2">
    <name type="scientific">Hominisplanchenecus murintestinalis</name>
    <dbReference type="NCBI Taxonomy" id="2941517"/>
    <lineage>
        <taxon>Bacteria</taxon>
        <taxon>Bacillati</taxon>
        <taxon>Bacillota</taxon>
        <taxon>Clostridia</taxon>
        <taxon>Lachnospirales</taxon>
        <taxon>Lachnospiraceae</taxon>
        <taxon>Hominisplanchenecus</taxon>
    </lineage>
</organism>
<comment type="caution">
    <text evidence="1">The sequence shown here is derived from an EMBL/GenBank/DDBJ whole genome shotgun (WGS) entry which is preliminary data.</text>
</comment>
<dbReference type="EMBL" id="SRZB01000097">
    <property type="protein sequence ID" value="TGX95882.1"/>
    <property type="molecule type" value="Genomic_DNA"/>
</dbReference>
<evidence type="ECO:0000313" key="1">
    <source>
        <dbReference type="EMBL" id="TGX95882.1"/>
    </source>
</evidence>
<gene>
    <name evidence="1" type="ORF">E5357_17495</name>
</gene>
<sequence length="76" mass="8951">MEQTIREIIRQADDERNFDLIRWVKDILDEFASTYYCPPDWQGIGAGLAGEYPADSWVYENLELYNFVEIREGGEE</sequence>
<proteinExistence type="predicted"/>